<reference evidence="3 4" key="1">
    <citation type="submission" date="2024-05" db="EMBL/GenBank/DDBJ databases">
        <title>Sphingomonas sp. HF-S3 16S ribosomal RNA gene Genome sequencing and assembly.</title>
        <authorList>
            <person name="Lee H."/>
        </authorList>
    </citation>
    <scope>NUCLEOTIDE SEQUENCE [LARGE SCALE GENOMIC DNA]</scope>
    <source>
        <strain evidence="3 4">HF-S3</strain>
    </source>
</reference>
<gene>
    <name evidence="3" type="ORF">TPR58_17215</name>
</gene>
<sequence>MTALIQDRPGARLHALDALRAGALMLGVTFHASLSFLPGPQIWVVRDVPSEAVATFGFVAHLFRMTLFFVIAGYFGRLLVERRGTAGFVRNRATRILAPLLAFWPLVTAGLVACFVWGSAAMNGGVLPTNAPPPPPITLASFPLTHLWFLYVLLIFYAAALAVRGLAGAVDRSRRAGGAIDAAMRALMASPIAPAVLAAPLAIALAAQPIWFGWGGIPTPDTGFVPNAAALAGYGTAFAFGWMMQRQAVLLDLMKRWWPIHLAAAGALTLACLVLLGATSPVVKMAGGTHQTVYALCYALAVWSWTFGLIGAALRFLTRERPAVRYLADASYWIYIVHLPVVMAMQVLVFALPLPALVKWMLVVAASSLILIASYHLLVRHSWIGAWLNGRRLPWRRPAAALEMQTA</sequence>
<dbReference type="InterPro" id="IPR002656">
    <property type="entry name" value="Acyl_transf_3_dom"/>
</dbReference>
<feature type="transmembrane region" description="Helical" evidence="1">
    <location>
        <begin position="257"/>
        <end position="278"/>
    </location>
</feature>
<dbReference type="GO" id="GO:0016746">
    <property type="term" value="F:acyltransferase activity"/>
    <property type="evidence" value="ECO:0007669"/>
    <property type="project" value="UniProtKB-KW"/>
</dbReference>
<keyword evidence="1" id="KW-0472">Membrane</keyword>
<proteinExistence type="predicted"/>
<keyword evidence="4" id="KW-1185">Reference proteome</keyword>
<organism evidence="3 4">
    <name type="scientific">Sphingomonas rustica</name>
    <dbReference type="NCBI Taxonomy" id="3103142"/>
    <lineage>
        <taxon>Bacteria</taxon>
        <taxon>Pseudomonadati</taxon>
        <taxon>Pseudomonadota</taxon>
        <taxon>Alphaproteobacteria</taxon>
        <taxon>Sphingomonadales</taxon>
        <taxon>Sphingomonadaceae</taxon>
        <taxon>Sphingomonas</taxon>
    </lineage>
</organism>
<dbReference type="PANTHER" id="PTHR36927">
    <property type="entry name" value="BLR4337 PROTEIN"/>
    <property type="match status" value="1"/>
</dbReference>
<keyword evidence="3" id="KW-0808">Transferase</keyword>
<feature type="transmembrane region" description="Helical" evidence="1">
    <location>
        <begin position="360"/>
        <end position="379"/>
    </location>
</feature>
<dbReference type="InterPro" id="IPR050623">
    <property type="entry name" value="Glucan_succinyl_AcylTrfase"/>
</dbReference>
<feature type="transmembrane region" description="Helical" evidence="1">
    <location>
        <begin position="224"/>
        <end position="245"/>
    </location>
</feature>
<protein>
    <submittedName>
        <fullName evidence="3">Acyltransferase family protein</fullName>
    </submittedName>
</protein>
<keyword evidence="1" id="KW-0812">Transmembrane</keyword>
<feature type="transmembrane region" description="Helical" evidence="1">
    <location>
        <begin position="293"/>
        <end position="318"/>
    </location>
</feature>
<evidence type="ECO:0000313" key="3">
    <source>
        <dbReference type="EMBL" id="MEN3748919.1"/>
    </source>
</evidence>
<name>A0ABV0BBJ9_9SPHN</name>
<evidence type="ECO:0000313" key="4">
    <source>
        <dbReference type="Proteomes" id="UP001427805"/>
    </source>
</evidence>
<feature type="transmembrane region" description="Helical" evidence="1">
    <location>
        <begin position="52"/>
        <end position="75"/>
    </location>
</feature>
<feature type="transmembrane region" description="Helical" evidence="1">
    <location>
        <begin position="330"/>
        <end position="354"/>
    </location>
</feature>
<evidence type="ECO:0000256" key="1">
    <source>
        <dbReference type="SAM" id="Phobius"/>
    </source>
</evidence>
<dbReference type="PANTHER" id="PTHR36927:SF1">
    <property type="entry name" value="MDO-LIKE PROTEIN"/>
    <property type="match status" value="1"/>
</dbReference>
<dbReference type="RefSeq" id="WP_346247962.1">
    <property type="nucleotide sequence ID" value="NZ_JBDIZK010000011.1"/>
</dbReference>
<accession>A0ABV0BBJ9</accession>
<evidence type="ECO:0000259" key="2">
    <source>
        <dbReference type="Pfam" id="PF01757"/>
    </source>
</evidence>
<dbReference type="EMBL" id="JBDIZK010000011">
    <property type="protein sequence ID" value="MEN3748919.1"/>
    <property type="molecule type" value="Genomic_DNA"/>
</dbReference>
<feature type="transmembrane region" description="Helical" evidence="1">
    <location>
        <begin position="191"/>
        <end position="212"/>
    </location>
</feature>
<feature type="domain" description="Acyltransferase 3" evidence="2">
    <location>
        <begin position="14"/>
        <end position="375"/>
    </location>
</feature>
<feature type="transmembrane region" description="Helical" evidence="1">
    <location>
        <begin position="21"/>
        <end position="40"/>
    </location>
</feature>
<dbReference type="Pfam" id="PF01757">
    <property type="entry name" value="Acyl_transf_3"/>
    <property type="match status" value="1"/>
</dbReference>
<feature type="transmembrane region" description="Helical" evidence="1">
    <location>
        <begin position="148"/>
        <end position="170"/>
    </location>
</feature>
<feature type="transmembrane region" description="Helical" evidence="1">
    <location>
        <begin position="96"/>
        <end position="118"/>
    </location>
</feature>
<dbReference type="Proteomes" id="UP001427805">
    <property type="component" value="Unassembled WGS sequence"/>
</dbReference>
<keyword evidence="1" id="KW-1133">Transmembrane helix</keyword>
<keyword evidence="3" id="KW-0012">Acyltransferase</keyword>
<comment type="caution">
    <text evidence="3">The sequence shown here is derived from an EMBL/GenBank/DDBJ whole genome shotgun (WGS) entry which is preliminary data.</text>
</comment>